<dbReference type="Proteomes" id="UP000607435">
    <property type="component" value="Unassembled WGS sequence"/>
</dbReference>
<keyword evidence="3" id="KW-1185">Reference proteome</keyword>
<dbReference type="InterPro" id="IPR008969">
    <property type="entry name" value="CarboxyPept-like_regulatory"/>
</dbReference>
<sequence>MKSIKSISIVLAISFLSISACIKSNASSDEKEEVDSLNTLSEYLGEKIEKDFEGNVVDDEGNPLKSAIIIIGGKSTMTNSNGAFTIKEATINTNAAFLKVKKEGYKDISRSIDDASNNISIILSKIDEQCLFWFCRHNHSLLN</sequence>
<protein>
    <recommendedName>
        <fullName evidence="4">CarboxypepD_reg-like domain-containing protein</fullName>
    </recommendedName>
</protein>
<gene>
    <name evidence="2" type="ORF">H6H04_13635</name>
</gene>
<feature type="signal peptide" evidence="1">
    <location>
        <begin position="1"/>
        <end position="26"/>
    </location>
</feature>
<feature type="chain" id="PRO_5046343786" description="CarboxypepD_reg-like domain-containing protein" evidence="1">
    <location>
        <begin position="27"/>
        <end position="143"/>
    </location>
</feature>
<evidence type="ECO:0000256" key="1">
    <source>
        <dbReference type="SAM" id="SignalP"/>
    </source>
</evidence>
<proteinExistence type="predicted"/>
<evidence type="ECO:0000313" key="3">
    <source>
        <dbReference type="Proteomes" id="UP000607435"/>
    </source>
</evidence>
<name>A0ABR6Y3X3_9FLAO</name>
<keyword evidence="1" id="KW-0732">Signal</keyword>
<dbReference type="Gene3D" id="2.60.40.1120">
    <property type="entry name" value="Carboxypeptidase-like, regulatory domain"/>
    <property type="match status" value="1"/>
</dbReference>
<dbReference type="SUPFAM" id="SSF49464">
    <property type="entry name" value="Carboxypeptidase regulatory domain-like"/>
    <property type="match status" value="1"/>
</dbReference>
<dbReference type="PROSITE" id="PS51257">
    <property type="entry name" value="PROKAR_LIPOPROTEIN"/>
    <property type="match status" value="1"/>
</dbReference>
<evidence type="ECO:0008006" key="4">
    <source>
        <dbReference type="Google" id="ProtNLM"/>
    </source>
</evidence>
<dbReference type="EMBL" id="JACOME010000004">
    <property type="protein sequence ID" value="MBC3847432.1"/>
    <property type="molecule type" value="Genomic_DNA"/>
</dbReference>
<reference evidence="2 3" key="1">
    <citation type="submission" date="2020-08" db="EMBL/GenBank/DDBJ databases">
        <title>Winogradskyella ouciana sp. nov., isolated from the hadal seawater of the Mariana Trench.</title>
        <authorList>
            <person name="He X."/>
        </authorList>
    </citation>
    <scope>NUCLEOTIDE SEQUENCE [LARGE SCALE GENOMIC DNA]</scope>
    <source>
        <strain evidence="2 3">KCTC 22026</strain>
    </source>
</reference>
<accession>A0ABR6Y3X3</accession>
<comment type="caution">
    <text evidence="2">The sequence shown here is derived from an EMBL/GenBank/DDBJ whole genome shotgun (WGS) entry which is preliminary data.</text>
</comment>
<evidence type="ECO:0000313" key="2">
    <source>
        <dbReference type="EMBL" id="MBC3847432.1"/>
    </source>
</evidence>
<organism evidence="2 3">
    <name type="scientific">Winogradskyella echinorum</name>
    <dbReference type="NCBI Taxonomy" id="538189"/>
    <lineage>
        <taxon>Bacteria</taxon>
        <taxon>Pseudomonadati</taxon>
        <taxon>Bacteroidota</taxon>
        <taxon>Flavobacteriia</taxon>
        <taxon>Flavobacteriales</taxon>
        <taxon>Flavobacteriaceae</taxon>
        <taxon>Winogradskyella</taxon>
    </lineage>
</organism>
<dbReference type="RefSeq" id="WP_186846550.1">
    <property type="nucleotide sequence ID" value="NZ_JACOME010000004.1"/>
</dbReference>